<dbReference type="Pfam" id="PF09084">
    <property type="entry name" value="NMT1"/>
    <property type="match status" value="1"/>
</dbReference>
<feature type="domain" description="SsuA/THI5-like" evidence="2">
    <location>
        <begin position="134"/>
        <end position="256"/>
    </location>
</feature>
<gene>
    <name evidence="3" type="ORF">U0042_25345</name>
</gene>
<proteinExistence type="predicted"/>
<keyword evidence="1" id="KW-0732">Signal</keyword>
<dbReference type="RefSeq" id="WP_114814857.1">
    <property type="nucleotide sequence ID" value="NZ_CP139965.1"/>
</dbReference>
<evidence type="ECO:0000313" key="4">
    <source>
        <dbReference type="Proteomes" id="UP001325479"/>
    </source>
</evidence>
<dbReference type="PANTHER" id="PTHR30024:SF42">
    <property type="entry name" value="ALIPHATIC SULFONATES-BINDING PROTEIN-RELATED"/>
    <property type="match status" value="1"/>
</dbReference>
<organism evidence="3 4">
    <name type="scientific">Paraburkholderia kururiensis</name>
    <dbReference type="NCBI Taxonomy" id="984307"/>
    <lineage>
        <taxon>Bacteria</taxon>
        <taxon>Pseudomonadati</taxon>
        <taxon>Pseudomonadota</taxon>
        <taxon>Betaproteobacteria</taxon>
        <taxon>Burkholderiales</taxon>
        <taxon>Burkholderiaceae</taxon>
        <taxon>Paraburkholderia</taxon>
    </lineage>
</organism>
<evidence type="ECO:0000313" key="3">
    <source>
        <dbReference type="EMBL" id="WQD77343.1"/>
    </source>
</evidence>
<dbReference type="SUPFAM" id="SSF53850">
    <property type="entry name" value="Periplasmic binding protein-like II"/>
    <property type="match status" value="1"/>
</dbReference>
<feature type="chain" id="PRO_5046409470" evidence="1">
    <location>
        <begin position="33"/>
        <end position="353"/>
    </location>
</feature>
<dbReference type="InterPro" id="IPR015168">
    <property type="entry name" value="SsuA/THI5"/>
</dbReference>
<name>A0ABZ0WJ33_9BURK</name>
<evidence type="ECO:0000256" key="1">
    <source>
        <dbReference type="SAM" id="SignalP"/>
    </source>
</evidence>
<dbReference type="PANTHER" id="PTHR30024">
    <property type="entry name" value="ALIPHATIC SULFONATES-BINDING PROTEIN-RELATED"/>
    <property type="match status" value="1"/>
</dbReference>
<protein>
    <submittedName>
        <fullName evidence="3">ABC transporter substrate-binding protein</fullName>
    </submittedName>
</protein>
<dbReference type="Gene3D" id="3.40.190.10">
    <property type="entry name" value="Periplasmic binding protein-like II"/>
    <property type="match status" value="2"/>
</dbReference>
<evidence type="ECO:0000259" key="2">
    <source>
        <dbReference type="Pfam" id="PF09084"/>
    </source>
</evidence>
<reference evidence="3 4" key="1">
    <citation type="submission" date="2023-12" db="EMBL/GenBank/DDBJ databases">
        <title>Genome sequencing and assembly of bacterial species from a model synthetic community.</title>
        <authorList>
            <person name="Hogle S.L."/>
        </authorList>
    </citation>
    <scope>NUCLEOTIDE SEQUENCE [LARGE SCALE GENOMIC DNA]</scope>
    <source>
        <strain evidence="3 4">HAMBI 2494</strain>
    </source>
</reference>
<keyword evidence="4" id="KW-1185">Reference proteome</keyword>
<feature type="signal peptide" evidence="1">
    <location>
        <begin position="1"/>
        <end position="32"/>
    </location>
</feature>
<dbReference type="Proteomes" id="UP001325479">
    <property type="component" value="Chromosome"/>
</dbReference>
<sequence length="353" mass="38162">MSLKKTLYATAAALLAVLPAAITLTASGTAAAQTQQVDLKKTKLVIAYQDPAFPALIRKSGVVDGTPYQIEWVLLTGPAANLSALYAGRIDLGHMGDTSLTIEQANARTEWTKETAPLRIVAGWRNAHSKEYLPEVTAVRTSAGIGSVQAIKEHKFGYNYGGYNHAQYLATLVKAGLTEKDIQPVKFADGATSAAGFNAGEVDVYSGALGPILTTVHSGAGRVLLTDRDTGIPALNVWTTTSADLKDPAKVAAFQDFFARLSGYWAWHDAHRDEVIGVLKETLKISDERAAFEYEVRSGGFVRFDGGLLGQEQKIADILYDGHAIRKKVKVDVEYDPRFNAVQKAVWPIPSRD</sequence>
<accession>A0ABZ0WJ33</accession>
<dbReference type="EMBL" id="CP139965">
    <property type="protein sequence ID" value="WQD77343.1"/>
    <property type="molecule type" value="Genomic_DNA"/>
</dbReference>